<dbReference type="InterPro" id="IPR000644">
    <property type="entry name" value="CBS_dom"/>
</dbReference>
<feature type="domain" description="CBS" evidence="3">
    <location>
        <begin position="71"/>
        <end position="132"/>
    </location>
</feature>
<evidence type="ECO:0000256" key="2">
    <source>
        <dbReference type="PROSITE-ProRule" id="PRU00703"/>
    </source>
</evidence>
<evidence type="ECO:0000259" key="3">
    <source>
        <dbReference type="PROSITE" id="PS51371"/>
    </source>
</evidence>
<dbReference type="PANTHER" id="PTHR43080:SF2">
    <property type="entry name" value="CBS DOMAIN-CONTAINING PROTEIN"/>
    <property type="match status" value="1"/>
</dbReference>
<dbReference type="AlphaFoldDB" id="A0AB39KQE3"/>
<dbReference type="Gene3D" id="3.10.580.10">
    <property type="entry name" value="CBS-domain"/>
    <property type="match status" value="1"/>
</dbReference>
<reference evidence="4" key="1">
    <citation type="submission" date="2024-06" db="EMBL/GenBank/DDBJ databases">
        <title>Caulobacter inopinatus, sp. nov.</title>
        <authorList>
            <person name="Donachie S.P."/>
        </authorList>
    </citation>
    <scope>NUCLEOTIDE SEQUENCE</scope>
    <source>
        <strain evidence="4">73W</strain>
    </source>
</reference>
<dbReference type="PROSITE" id="PS51371">
    <property type="entry name" value="CBS"/>
    <property type="match status" value="2"/>
</dbReference>
<dbReference type="EMBL" id="CP158375">
    <property type="protein sequence ID" value="XDO95857.1"/>
    <property type="molecule type" value="Genomic_DNA"/>
</dbReference>
<dbReference type="InterPro" id="IPR051257">
    <property type="entry name" value="Diverse_CBS-Domain"/>
</dbReference>
<dbReference type="CDD" id="cd04622">
    <property type="entry name" value="CBS_pair_HRP1_like"/>
    <property type="match status" value="1"/>
</dbReference>
<feature type="domain" description="CBS" evidence="3">
    <location>
        <begin position="7"/>
        <end position="63"/>
    </location>
</feature>
<dbReference type="SMART" id="SM00116">
    <property type="entry name" value="CBS"/>
    <property type="match status" value="2"/>
</dbReference>
<sequence length="140" mass="14634">MKVSEVMTAQVVTAKPNTPIREIARMMAEIDSGAVPVVEEGKVAGLITDRDIVVRLVAKGGDLEGPVSEVMSSDIQSCREDDNLADATAKMASQSVRRLVVLNDAGRLSGILSLGDVAQDYGAKVVGATLDEISSAPADH</sequence>
<dbReference type="SUPFAM" id="SSF54631">
    <property type="entry name" value="CBS-domain pair"/>
    <property type="match status" value="1"/>
</dbReference>
<keyword evidence="1 2" id="KW-0129">CBS domain</keyword>
<name>A0AB39KQE3_9CAUL</name>
<dbReference type="RefSeq" id="WP_369058703.1">
    <property type="nucleotide sequence ID" value="NZ_CP158375.1"/>
</dbReference>
<proteinExistence type="predicted"/>
<dbReference type="InterPro" id="IPR046342">
    <property type="entry name" value="CBS_dom_sf"/>
</dbReference>
<evidence type="ECO:0000313" key="4">
    <source>
        <dbReference type="EMBL" id="XDO95857.1"/>
    </source>
</evidence>
<dbReference type="Pfam" id="PF00571">
    <property type="entry name" value="CBS"/>
    <property type="match status" value="2"/>
</dbReference>
<dbReference type="PANTHER" id="PTHR43080">
    <property type="entry name" value="CBS DOMAIN-CONTAINING PROTEIN CBSX3, MITOCHONDRIAL"/>
    <property type="match status" value="1"/>
</dbReference>
<evidence type="ECO:0000256" key="1">
    <source>
        <dbReference type="ARBA" id="ARBA00023122"/>
    </source>
</evidence>
<gene>
    <name evidence="4" type="ORF">ABOZ73_13780</name>
</gene>
<accession>A0AB39KQE3</accession>
<protein>
    <submittedName>
        <fullName evidence="4">CBS domain-containing protein</fullName>
    </submittedName>
</protein>
<organism evidence="4">
    <name type="scientific">Caulobacter sp. 73W</name>
    <dbReference type="NCBI Taxonomy" id="3161137"/>
    <lineage>
        <taxon>Bacteria</taxon>
        <taxon>Pseudomonadati</taxon>
        <taxon>Pseudomonadota</taxon>
        <taxon>Alphaproteobacteria</taxon>
        <taxon>Caulobacterales</taxon>
        <taxon>Caulobacteraceae</taxon>
        <taxon>Caulobacter</taxon>
    </lineage>
</organism>